<evidence type="ECO:0000313" key="1">
    <source>
        <dbReference type="EMBL" id="KAG2200238.1"/>
    </source>
</evidence>
<dbReference type="EMBL" id="JAEPRC010000324">
    <property type="protein sequence ID" value="KAG2200238.1"/>
    <property type="molecule type" value="Genomic_DNA"/>
</dbReference>
<dbReference type="OrthoDB" id="10626559at2759"/>
<keyword evidence="2" id="KW-1185">Reference proteome</keyword>
<reference evidence="1" key="1">
    <citation type="submission" date="2020-12" db="EMBL/GenBank/DDBJ databases">
        <title>Metabolic potential, ecology and presence of endohyphal bacteria is reflected in genomic diversity of Mucoromycotina.</title>
        <authorList>
            <person name="Muszewska A."/>
            <person name="Okrasinska A."/>
            <person name="Steczkiewicz K."/>
            <person name="Drgas O."/>
            <person name="Orlowska M."/>
            <person name="Perlinska-Lenart U."/>
            <person name="Aleksandrzak-Piekarczyk T."/>
            <person name="Szatraj K."/>
            <person name="Zielenkiewicz U."/>
            <person name="Pilsyk S."/>
            <person name="Malc E."/>
            <person name="Mieczkowski P."/>
            <person name="Kruszewska J.S."/>
            <person name="Biernat P."/>
            <person name="Pawlowska J."/>
        </authorList>
    </citation>
    <scope>NUCLEOTIDE SEQUENCE</scope>
    <source>
        <strain evidence="1">CBS 226.32</strain>
    </source>
</reference>
<dbReference type="Proteomes" id="UP000650833">
    <property type="component" value="Unassembled WGS sequence"/>
</dbReference>
<accession>A0A8H7QX05</accession>
<dbReference type="AlphaFoldDB" id="A0A8H7QX05"/>
<protein>
    <submittedName>
        <fullName evidence="1">Uncharacterized protein</fullName>
    </submittedName>
</protein>
<proteinExistence type="predicted"/>
<comment type="caution">
    <text evidence="1">The sequence shown here is derived from an EMBL/GenBank/DDBJ whole genome shotgun (WGS) entry which is preliminary data.</text>
</comment>
<organism evidence="1 2">
    <name type="scientific">Mucor plumbeus</name>
    <dbReference type="NCBI Taxonomy" id="97098"/>
    <lineage>
        <taxon>Eukaryota</taxon>
        <taxon>Fungi</taxon>
        <taxon>Fungi incertae sedis</taxon>
        <taxon>Mucoromycota</taxon>
        <taxon>Mucoromycotina</taxon>
        <taxon>Mucoromycetes</taxon>
        <taxon>Mucorales</taxon>
        <taxon>Mucorineae</taxon>
        <taxon>Mucoraceae</taxon>
        <taxon>Mucor</taxon>
    </lineage>
</organism>
<name>A0A8H7QX05_9FUNG</name>
<sequence length="168" mass="19443">MNYNCQQQQPFIVLPSIQSMLGGVRASPYYYHSHDALLVKEKTKSLYHPKPLEPSLNSMYTTVNQSSSLGHIRTQSDVGPSIMHCHQHHKRSTSEHNFDYAQKQQQKQYIIPGFYHDQQDSVDSSFECLTPPFSYYSSNNRIRLQGKSLNKHICSHCHKRFSRPSSLL</sequence>
<evidence type="ECO:0000313" key="2">
    <source>
        <dbReference type="Proteomes" id="UP000650833"/>
    </source>
</evidence>
<gene>
    <name evidence="1" type="ORF">INT46_004526</name>
</gene>